<accession>A0ABV3EHT2</accession>
<gene>
    <name evidence="1" type="ORF">AB0D95_00335</name>
</gene>
<keyword evidence="2" id="KW-1185">Reference proteome</keyword>
<protein>
    <submittedName>
        <fullName evidence="1">Uncharacterized protein</fullName>
    </submittedName>
</protein>
<proteinExistence type="predicted"/>
<evidence type="ECO:0000313" key="1">
    <source>
        <dbReference type="EMBL" id="MEU9575746.1"/>
    </source>
</evidence>
<sequence length="80" mass="8467">MAATTAGSKQCTSEAEVCEVEAEPGIRCPDQYSERLLPQDVGGAVNHPYRSARARLGASREGPPATARLTLDLVRTALTP</sequence>
<dbReference type="Proteomes" id="UP001551584">
    <property type="component" value="Unassembled WGS sequence"/>
</dbReference>
<reference evidence="1 2" key="1">
    <citation type="submission" date="2024-06" db="EMBL/GenBank/DDBJ databases">
        <title>The Natural Products Discovery Center: Release of the First 8490 Sequenced Strains for Exploring Actinobacteria Biosynthetic Diversity.</title>
        <authorList>
            <person name="Kalkreuter E."/>
            <person name="Kautsar S.A."/>
            <person name="Yang D."/>
            <person name="Bader C.D."/>
            <person name="Teijaro C.N."/>
            <person name="Fluegel L."/>
            <person name="Davis C.M."/>
            <person name="Simpson J.R."/>
            <person name="Lauterbach L."/>
            <person name="Steele A.D."/>
            <person name="Gui C."/>
            <person name="Meng S."/>
            <person name="Li G."/>
            <person name="Viehrig K."/>
            <person name="Ye F."/>
            <person name="Su P."/>
            <person name="Kiefer A.F."/>
            <person name="Nichols A."/>
            <person name="Cepeda A.J."/>
            <person name="Yan W."/>
            <person name="Fan B."/>
            <person name="Jiang Y."/>
            <person name="Adhikari A."/>
            <person name="Zheng C.-J."/>
            <person name="Schuster L."/>
            <person name="Cowan T.M."/>
            <person name="Smanski M.J."/>
            <person name="Chevrette M.G."/>
            <person name="De Carvalho L.P.S."/>
            <person name="Shen B."/>
        </authorList>
    </citation>
    <scope>NUCLEOTIDE SEQUENCE [LARGE SCALE GENOMIC DNA]</scope>
    <source>
        <strain evidence="1 2">NPDC048117</strain>
    </source>
</reference>
<evidence type="ECO:0000313" key="2">
    <source>
        <dbReference type="Proteomes" id="UP001551584"/>
    </source>
</evidence>
<organism evidence="1 2">
    <name type="scientific">Streptomyces chilikensis</name>
    <dbReference type="NCBI Taxonomy" id="1194079"/>
    <lineage>
        <taxon>Bacteria</taxon>
        <taxon>Bacillati</taxon>
        <taxon>Actinomycetota</taxon>
        <taxon>Actinomycetes</taxon>
        <taxon>Kitasatosporales</taxon>
        <taxon>Streptomycetaceae</taxon>
        <taxon>Streptomyces</taxon>
    </lineage>
</organism>
<name>A0ABV3EHT2_9ACTN</name>
<comment type="caution">
    <text evidence="1">The sequence shown here is derived from an EMBL/GenBank/DDBJ whole genome shotgun (WGS) entry which is preliminary data.</text>
</comment>
<dbReference type="RefSeq" id="WP_359267932.1">
    <property type="nucleotide sequence ID" value="NZ_JBEZNA010000001.1"/>
</dbReference>
<dbReference type="EMBL" id="JBEZNA010000001">
    <property type="protein sequence ID" value="MEU9575746.1"/>
    <property type="molecule type" value="Genomic_DNA"/>
</dbReference>